<proteinExistence type="predicted"/>
<gene>
    <name evidence="1" type="ORF">CHYS00102_LOCUS10927</name>
</gene>
<sequence>MHTIPPRQFIMDRSFVCYDQKTSKYDIKFDKCRNGNFCGASFCNPRATNVIVNSRTGKATGYIYKIFVSPSSVCCLEKPLDVFVISFPKESTQVERTLLVSAVLFNHFILFEQDREY</sequence>
<evidence type="ECO:0008006" key="2">
    <source>
        <dbReference type="Google" id="ProtNLM"/>
    </source>
</evidence>
<dbReference type="EMBL" id="HBFR01014984">
    <property type="protein sequence ID" value="CAD8883731.1"/>
    <property type="molecule type" value="Transcribed_RNA"/>
</dbReference>
<evidence type="ECO:0000313" key="1">
    <source>
        <dbReference type="EMBL" id="CAD8883731.1"/>
    </source>
</evidence>
<reference evidence="1" key="1">
    <citation type="submission" date="2021-01" db="EMBL/GenBank/DDBJ databases">
        <authorList>
            <person name="Corre E."/>
            <person name="Pelletier E."/>
            <person name="Niang G."/>
            <person name="Scheremetjew M."/>
            <person name="Finn R."/>
            <person name="Kale V."/>
            <person name="Holt S."/>
            <person name="Cochrane G."/>
            <person name="Meng A."/>
            <person name="Brown T."/>
            <person name="Cohen L."/>
        </authorList>
    </citation>
    <scope>NUCLEOTIDE SEQUENCE</scope>
    <source>
        <strain evidence="1">308</strain>
    </source>
</reference>
<protein>
    <recommendedName>
        <fullName evidence="2">Phospholipid scramblase</fullName>
    </recommendedName>
</protein>
<name>A0A7S1FQM6_9STRA</name>
<organism evidence="1">
    <name type="scientific">Corethron hystrix</name>
    <dbReference type="NCBI Taxonomy" id="216773"/>
    <lineage>
        <taxon>Eukaryota</taxon>
        <taxon>Sar</taxon>
        <taxon>Stramenopiles</taxon>
        <taxon>Ochrophyta</taxon>
        <taxon>Bacillariophyta</taxon>
        <taxon>Coscinodiscophyceae</taxon>
        <taxon>Corethrophycidae</taxon>
        <taxon>Corethrales</taxon>
        <taxon>Corethraceae</taxon>
        <taxon>Corethron</taxon>
    </lineage>
</organism>
<dbReference type="AlphaFoldDB" id="A0A7S1FQM6"/>
<accession>A0A7S1FQM6</accession>